<keyword evidence="3" id="KW-0808">Transferase</keyword>
<comment type="catalytic activity">
    <reaction evidence="5">
        <text>L-glutaminyl-[peptide chain release factor] + S-adenosyl-L-methionine = N(5)-methyl-L-glutaminyl-[peptide chain release factor] + S-adenosyl-L-homocysteine + H(+)</text>
        <dbReference type="Rhea" id="RHEA:42896"/>
        <dbReference type="Rhea" id="RHEA-COMP:10271"/>
        <dbReference type="Rhea" id="RHEA-COMP:10272"/>
        <dbReference type="ChEBI" id="CHEBI:15378"/>
        <dbReference type="ChEBI" id="CHEBI:30011"/>
        <dbReference type="ChEBI" id="CHEBI:57856"/>
        <dbReference type="ChEBI" id="CHEBI:59789"/>
        <dbReference type="ChEBI" id="CHEBI:61891"/>
        <dbReference type="EC" id="2.1.1.297"/>
    </reaction>
</comment>
<evidence type="ECO:0000259" key="6">
    <source>
        <dbReference type="Pfam" id="PF05175"/>
    </source>
</evidence>
<dbReference type="Gene3D" id="1.10.8.10">
    <property type="entry name" value="DNA helicase RuvA subunit, C-terminal domain"/>
    <property type="match status" value="1"/>
</dbReference>
<evidence type="ECO:0000313" key="8">
    <source>
        <dbReference type="EMBL" id="CAB4791029.1"/>
    </source>
</evidence>
<dbReference type="Gene3D" id="3.40.50.150">
    <property type="entry name" value="Vaccinia Virus protein VP39"/>
    <property type="match status" value="1"/>
</dbReference>
<dbReference type="EC" id="2.1.1.297" evidence="1"/>
<dbReference type="AlphaFoldDB" id="A0A6J6X3M1"/>
<name>A0A6J6X3M1_9ZZZZ</name>
<evidence type="ECO:0000256" key="1">
    <source>
        <dbReference type="ARBA" id="ARBA00012771"/>
    </source>
</evidence>
<dbReference type="GO" id="GO:0032259">
    <property type="term" value="P:methylation"/>
    <property type="evidence" value="ECO:0007669"/>
    <property type="project" value="UniProtKB-KW"/>
</dbReference>
<dbReference type="Pfam" id="PF17827">
    <property type="entry name" value="PrmC_N"/>
    <property type="match status" value="1"/>
</dbReference>
<feature type="domain" description="Methyltransferase small" evidence="6">
    <location>
        <begin position="119"/>
        <end position="205"/>
    </location>
</feature>
<dbReference type="InterPro" id="IPR050320">
    <property type="entry name" value="N5-glutamine_MTase"/>
</dbReference>
<dbReference type="EMBL" id="CAFAAG010000035">
    <property type="protein sequence ID" value="CAB4791029.1"/>
    <property type="molecule type" value="Genomic_DNA"/>
</dbReference>
<evidence type="ECO:0000256" key="4">
    <source>
        <dbReference type="ARBA" id="ARBA00022691"/>
    </source>
</evidence>
<dbReference type="InterPro" id="IPR040758">
    <property type="entry name" value="PrmC_N"/>
</dbReference>
<dbReference type="PROSITE" id="PS00092">
    <property type="entry name" value="N6_MTASE"/>
    <property type="match status" value="1"/>
</dbReference>
<dbReference type="Pfam" id="PF05175">
    <property type="entry name" value="MTS"/>
    <property type="match status" value="1"/>
</dbReference>
<dbReference type="GO" id="GO:0102559">
    <property type="term" value="F:peptide chain release factor N(5)-glutamine methyltransferase activity"/>
    <property type="evidence" value="ECO:0007669"/>
    <property type="project" value="UniProtKB-EC"/>
</dbReference>
<feature type="domain" description="Release factor glutamine methyltransferase N-terminal" evidence="7">
    <location>
        <begin position="14"/>
        <end position="74"/>
    </location>
</feature>
<dbReference type="PANTHER" id="PTHR18895">
    <property type="entry name" value="HEMK METHYLTRANSFERASE"/>
    <property type="match status" value="1"/>
</dbReference>
<dbReference type="InterPro" id="IPR004556">
    <property type="entry name" value="HemK-like"/>
</dbReference>
<gene>
    <name evidence="8" type="ORF">UFOPK2975_00621</name>
</gene>
<evidence type="ECO:0000256" key="5">
    <source>
        <dbReference type="ARBA" id="ARBA00048391"/>
    </source>
</evidence>
<keyword evidence="2" id="KW-0489">Methyltransferase</keyword>
<evidence type="ECO:0000256" key="2">
    <source>
        <dbReference type="ARBA" id="ARBA00022603"/>
    </source>
</evidence>
<evidence type="ECO:0000256" key="3">
    <source>
        <dbReference type="ARBA" id="ARBA00022679"/>
    </source>
</evidence>
<dbReference type="InterPro" id="IPR007848">
    <property type="entry name" value="Small_mtfrase_dom"/>
</dbReference>
<reference evidence="8" key="1">
    <citation type="submission" date="2020-05" db="EMBL/GenBank/DDBJ databases">
        <authorList>
            <person name="Chiriac C."/>
            <person name="Salcher M."/>
            <person name="Ghai R."/>
            <person name="Kavagutti S V."/>
        </authorList>
    </citation>
    <scope>NUCLEOTIDE SEQUENCE</scope>
</reference>
<dbReference type="InterPro" id="IPR029063">
    <property type="entry name" value="SAM-dependent_MTases_sf"/>
</dbReference>
<dbReference type="InterPro" id="IPR002052">
    <property type="entry name" value="DNA_methylase_N6_adenine_CS"/>
</dbReference>
<dbReference type="NCBIfam" id="TIGR00536">
    <property type="entry name" value="hemK_fam"/>
    <property type="match status" value="1"/>
</dbReference>
<protein>
    <recommendedName>
        <fullName evidence="1">peptide chain release factor N(5)-glutamine methyltransferase</fullName>
        <ecNumber evidence="1">2.1.1.297</ecNumber>
    </recommendedName>
</protein>
<dbReference type="SUPFAM" id="SSF53335">
    <property type="entry name" value="S-adenosyl-L-methionine-dependent methyltransferases"/>
    <property type="match status" value="1"/>
</dbReference>
<organism evidence="8">
    <name type="scientific">freshwater metagenome</name>
    <dbReference type="NCBI Taxonomy" id="449393"/>
    <lineage>
        <taxon>unclassified sequences</taxon>
        <taxon>metagenomes</taxon>
        <taxon>ecological metagenomes</taxon>
    </lineage>
</organism>
<sequence>MADATDNVSWREMLASTTQQLGNAQEARWLCEHASGMDSAEFSAEQDQFVTVACAKSLHAMVQDRLSGVPLQYVMKRWAFRHLDIMVDKRVLIPRPETEQVVQVALDIARTRLGKTPLQVVDLGTGSGVIGLSMAFELGVDAAHVWLTDASVDALDVARANMIGIGRAAANVRIAHGSWWNALPQDLAGMIDIAICNPPYIAHASSEVAPDVHMYEPHSALYAHDNGLADLRTVLEGASVWLKQSGSLVLEIGYQQGAEVLAMMTASGFVDAEIKQDLSGRDRIAVGQLPG</sequence>
<dbReference type="NCBIfam" id="TIGR03534">
    <property type="entry name" value="RF_mod_PrmC"/>
    <property type="match status" value="1"/>
</dbReference>
<keyword evidence="4" id="KW-0949">S-adenosyl-L-methionine</keyword>
<proteinExistence type="predicted"/>
<evidence type="ECO:0000259" key="7">
    <source>
        <dbReference type="Pfam" id="PF17827"/>
    </source>
</evidence>
<dbReference type="CDD" id="cd02440">
    <property type="entry name" value="AdoMet_MTases"/>
    <property type="match status" value="1"/>
</dbReference>
<dbReference type="PANTHER" id="PTHR18895:SF74">
    <property type="entry name" value="MTRF1L RELEASE FACTOR GLUTAMINE METHYLTRANSFERASE"/>
    <property type="match status" value="1"/>
</dbReference>
<dbReference type="InterPro" id="IPR019874">
    <property type="entry name" value="RF_methyltr_PrmC"/>
</dbReference>
<accession>A0A6J6X3M1</accession>
<dbReference type="GO" id="GO:0003676">
    <property type="term" value="F:nucleic acid binding"/>
    <property type="evidence" value="ECO:0007669"/>
    <property type="project" value="InterPro"/>
</dbReference>